<proteinExistence type="predicted"/>
<evidence type="ECO:0000313" key="4">
    <source>
        <dbReference type="Proteomes" id="UP001596356"/>
    </source>
</evidence>
<feature type="transmembrane region" description="Helical" evidence="1">
    <location>
        <begin position="48"/>
        <end position="66"/>
    </location>
</feature>
<keyword evidence="1" id="KW-0812">Transmembrane</keyword>
<reference evidence="4" key="1">
    <citation type="journal article" date="2019" name="Int. J. Syst. Evol. Microbiol.">
        <title>The Global Catalogue of Microorganisms (GCM) 10K type strain sequencing project: providing services to taxonomists for standard genome sequencing and annotation.</title>
        <authorList>
            <consortium name="The Broad Institute Genomics Platform"/>
            <consortium name="The Broad Institute Genome Sequencing Center for Infectious Disease"/>
            <person name="Wu L."/>
            <person name="Ma J."/>
        </authorList>
    </citation>
    <scope>NUCLEOTIDE SEQUENCE [LARGE SCALE GENOMIC DNA]</scope>
    <source>
        <strain evidence="4">NBRC 106593</strain>
    </source>
</reference>
<protein>
    <submittedName>
        <fullName evidence="3">Type II CAAX prenyl endopeptidase Rce1 family protein</fullName>
    </submittedName>
</protein>
<evidence type="ECO:0000259" key="2">
    <source>
        <dbReference type="Pfam" id="PF02517"/>
    </source>
</evidence>
<name>A0ABW2AQR3_9MICO</name>
<dbReference type="Proteomes" id="UP001596356">
    <property type="component" value="Unassembled WGS sequence"/>
</dbReference>
<feature type="transmembrane region" description="Helical" evidence="1">
    <location>
        <begin position="78"/>
        <end position="103"/>
    </location>
</feature>
<gene>
    <name evidence="3" type="ORF">ACFQBT_06065</name>
</gene>
<sequence>MLHSPTARATSTVTPRSVATCVVTLVLGAVLLHLSLTSEPGRGGFYPASLALAVTWAGGAFLVGGVPLDRSTYDDRPAWVPGLALGAVLVAFFTVGGLVVGLIPAVNRAIHSVLEYSTRGSFTVVLVIAIVTGACEELFFRGALFSLFEGRHPVIATTAIYTLVTCATGNVMLVFAAALLGALTARQRQVTGTVLTPILTHGLWSLGMILILPHVLEVTS</sequence>
<feature type="transmembrane region" description="Helical" evidence="1">
    <location>
        <begin position="17"/>
        <end position="36"/>
    </location>
</feature>
<dbReference type="EMBL" id="JBHSWJ010000002">
    <property type="protein sequence ID" value="MFC6713422.1"/>
    <property type="molecule type" value="Genomic_DNA"/>
</dbReference>
<evidence type="ECO:0000256" key="1">
    <source>
        <dbReference type="SAM" id="Phobius"/>
    </source>
</evidence>
<accession>A0ABW2AQR3</accession>
<dbReference type="InterPro" id="IPR003675">
    <property type="entry name" value="Rce1/LyrA-like_dom"/>
</dbReference>
<comment type="caution">
    <text evidence="3">The sequence shown here is derived from an EMBL/GenBank/DDBJ whole genome shotgun (WGS) entry which is preliminary data.</text>
</comment>
<feature type="transmembrane region" description="Helical" evidence="1">
    <location>
        <begin position="194"/>
        <end position="216"/>
    </location>
</feature>
<organism evidence="3 4">
    <name type="scientific">Branchiibius cervicis</name>
    <dbReference type="NCBI Taxonomy" id="908252"/>
    <lineage>
        <taxon>Bacteria</taxon>
        <taxon>Bacillati</taxon>
        <taxon>Actinomycetota</taxon>
        <taxon>Actinomycetes</taxon>
        <taxon>Micrococcales</taxon>
        <taxon>Dermacoccaceae</taxon>
        <taxon>Branchiibius</taxon>
    </lineage>
</organism>
<dbReference type="Pfam" id="PF02517">
    <property type="entry name" value="Rce1-like"/>
    <property type="match status" value="1"/>
</dbReference>
<feature type="transmembrane region" description="Helical" evidence="1">
    <location>
        <begin position="124"/>
        <end position="148"/>
    </location>
</feature>
<keyword evidence="1" id="KW-1133">Transmembrane helix</keyword>
<keyword evidence="1" id="KW-0472">Membrane</keyword>
<evidence type="ECO:0000313" key="3">
    <source>
        <dbReference type="EMBL" id="MFC6713422.1"/>
    </source>
</evidence>
<feature type="domain" description="CAAX prenyl protease 2/Lysostaphin resistance protein A-like" evidence="2">
    <location>
        <begin position="121"/>
        <end position="206"/>
    </location>
</feature>
<dbReference type="RefSeq" id="WP_377821158.1">
    <property type="nucleotide sequence ID" value="NZ_JBHSWJ010000002.1"/>
</dbReference>
<feature type="transmembrane region" description="Helical" evidence="1">
    <location>
        <begin position="160"/>
        <end position="182"/>
    </location>
</feature>
<keyword evidence="4" id="KW-1185">Reference proteome</keyword>